<dbReference type="PANTHER" id="PTHR30055">
    <property type="entry name" value="HTH-TYPE TRANSCRIPTIONAL REGULATOR RUTR"/>
    <property type="match status" value="1"/>
</dbReference>
<dbReference type="Pfam" id="PF00440">
    <property type="entry name" value="TetR_N"/>
    <property type="match status" value="1"/>
</dbReference>
<dbReference type="InterPro" id="IPR004111">
    <property type="entry name" value="Repressor_TetR_C"/>
</dbReference>
<dbReference type="InterPro" id="IPR003012">
    <property type="entry name" value="Tet_transcr_reg_TetR"/>
</dbReference>
<evidence type="ECO:0000259" key="6">
    <source>
        <dbReference type="Pfam" id="PF02909"/>
    </source>
</evidence>
<evidence type="ECO:0000256" key="4">
    <source>
        <dbReference type="ARBA" id="ARBA00023163"/>
    </source>
</evidence>
<dbReference type="PROSITE" id="PS01081">
    <property type="entry name" value="HTH_TETR_1"/>
    <property type="match status" value="1"/>
</dbReference>
<dbReference type="GO" id="GO:0045892">
    <property type="term" value="P:negative regulation of DNA-templated transcription"/>
    <property type="evidence" value="ECO:0007669"/>
    <property type="project" value="InterPro"/>
</dbReference>
<dbReference type="GO" id="GO:0046677">
    <property type="term" value="P:response to antibiotic"/>
    <property type="evidence" value="ECO:0007669"/>
    <property type="project" value="InterPro"/>
</dbReference>
<dbReference type="PRINTS" id="PR00400">
    <property type="entry name" value="TETREPRESSOR"/>
</dbReference>
<dbReference type="Pfam" id="PF02909">
    <property type="entry name" value="TetR_C_1"/>
    <property type="match status" value="1"/>
</dbReference>
<dbReference type="SUPFAM" id="SSF48498">
    <property type="entry name" value="Tetracyclin repressor-like, C-terminal domain"/>
    <property type="match status" value="1"/>
</dbReference>
<name>A0A345Y1B7_9ACTN</name>
<dbReference type="GO" id="GO:0003700">
    <property type="term" value="F:DNA-binding transcription factor activity"/>
    <property type="evidence" value="ECO:0007669"/>
    <property type="project" value="TreeGrafter"/>
</dbReference>
<protein>
    <submittedName>
        <fullName evidence="7">TetR family transcriptional regulator</fullName>
    </submittedName>
</protein>
<dbReference type="PANTHER" id="PTHR30055:SF151">
    <property type="entry name" value="TRANSCRIPTIONAL REGULATORY PROTEIN"/>
    <property type="match status" value="1"/>
</dbReference>
<dbReference type="KEGG" id="sarm:DVA86_26935"/>
<dbReference type="GO" id="GO:0000976">
    <property type="term" value="F:transcription cis-regulatory region binding"/>
    <property type="evidence" value="ECO:0007669"/>
    <property type="project" value="TreeGrafter"/>
</dbReference>
<proteinExistence type="predicted"/>
<evidence type="ECO:0000256" key="2">
    <source>
        <dbReference type="ARBA" id="ARBA00023015"/>
    </source>
</evidence>
<dbReference type="EMBL" id="CP031320">
    <property type="protein sequence ID" value="AXK37683.1"/>
    <property type="molecule type" value="Genomic_DNA"/>
</dbReference>
<organism evidence="7 8">
    <name type="scientific">Streptomyces armeniacus</name>
    <dbReference type="NCBI Taxonomy" id="83291"/>
    <lineage>
        <taxon>Bacteria</taxon>
        <taxon>Bacillati</taxon>
        <taxon>Actinomycetota</taxon>
        <taxon>Actinomycetes</taxon>
        <taxon>Kitasatosporales</taxon>
        <taxon>Streptomycetaceae</taxon>
        <taxon>Streptomyces</taxon>
    </lineage>
</organism>
<dbReference type="InterPro" id="IPR036271">
    <property type="entry name" value="Tet_transcr_reg_TetR-rel_C_sf"/>
</dbReference>
<dbReference type="InterPro" id="IPR001647">
    <property type="entry name" value="HTH_TetR"/>
</dbReference>
<evidence type="ECO:0000313" key="8">
    <source>
        <dbReference type="Proteomes" id="UP000254425"/>
    </source>
</evidence>
<dbReference type="Gene3D" id="1.10.357.10">
    <property type="entry name" value="Tetracycline Repressor, domain 2"/>
    <property type="match status" value="1"/>
</dbReference>
<evidence type="ECO:0000256" key="3">
    <source>
        <dbReference type="ARBA" id="ARBA00023125"/>
    </source>
</evidence>
<keyword evidence="8" id="KW-1185">Reference proteome</keyword>
<feature type="domain" description="HTH tetR-type" evidence="5">
    <location>
        <begin position="43"/>
        <end position="88"/>
    </location>
</feature>
<evidence type="ECO:0000256" key="1">
    <source>
        <dbReference type="ARBA" id="ARBA00022491"/>
    </source>
</evidence>
<dbReference type="InterPro" id="IPR023772">
    <property type="entry name" value="DNA-bd_HTH_TetR-type_CS"/>
</dbReference>
<dbReference type="PRINTS" id="PR00455">
    <property type="entry name" value="HTHTETR"/>
</dbReference>
<keyword evidence="4" id="KW-0804">Transcription</keyword>
<reference evidence="7 8" key="1">
    <citation type="submission" date="2018-07" db="EMBL/GenBank/DDBJ databases">
        <title>Draft genome of the type strain Streptomyces armeniacus ATCC 15676.</title>
        <authorList>
            <person name="Labana P."/>
            <person name="Gosse J.T."/>
            <person name="Boddy C.N."/>
        </authorList>
    </citation>
    <scope>NUCLEOTIDE SEQUENCE [LARGE SCALE GENOMIC DNA]</scope>
    <source>
        <strain evidence="7 8">ATCC 15676</strain>
    </source>
</reference>
<sequence>MRSCRKHCFNGVKLSSVDDEKKTGKRGKAAPARRPPLDRAHVVDTALRLLNEVGLEGLTLRRIAKELDVQAPALYWHFTGKQALLDEMATAMFRTVAASAPSEEDVGADGTGWQQRLTGMQRALRRGLLAYRDGAKVFGGTRFTDFGHAALQESYLRTLVAAGFTPSAAARALSLAFAFTLGFVTEEQGVYPVPGERREGYDVAARAERIGAEHPLAAQAGGDLFLNYEERFEEGLEVLVAGIEAKLLPKR</sequence>
<dbReference type="InterPro" id="IPR050109">
    <property type="entry name" value="HTH-type_TetR-like_transc_reg"/>
</dbReference>
<evidence type="ECO:0000313" key="7">
    <source>
        <dbReference type="EMBL" id="AXK37683.1"/>
    </source>
</evidence>
<dbReference type="SUPFAM" id="SSF46689">
    <property type="entry name" value="Homeodomain-like"/>
    <property type="match status" value="1"/>
</dbReference>
<dbReference type="Gene3D" id="1.10.10.60">
    <property type="entry name" value="Homeodomain-like"/>
    <property type="match status" value="1"/>
</dbReference>
<feature type="domain" description="Tetracycline repressor TetR C-terminal" evidence="6">
    <location>
        <begin position="108"/>
        <end position="246"/>
    </location>
</feature>
<dbReference type="AlphaFoldDB" id="A0A345Y1B7"/>
<accession>A0A345Y1B7</accession>
<keyword evidence="2" id="KW-0805">Transcription regulation</keyword>
<dbReference type="InterPro" id="IPR009057">
    <property type="entry name" value="Homeodomain-like_sf"/>
</dbReference>
<keyword evidence="1" id="KW-0678">Repressor</keyword>
<keyword evidence="3" id="KW-0238">DNA-binding</keyword>
<dbReference type="Proteomes" id="UP000254425">
    <property type="component" value="Chromosome"/>
</dbReference>
<gene>
    <name evidence="7" type="ORF">DVA86_26935</name>
</gene>
<evidence type="ECO:0000259" key="5">
    <source>
        <dbReference type="Pfam" id="PF00440"/>
    </source>
</evidence>